<keyword evidence="2" id="KW-1185">Reference proteome</keyword>
<organism evidence="1 2">
    <name type="scientific">Flagellimonas pacifica</name>
    <dbReference type="NCBI Taxonomy" id="1247520"/>
    <lineage>
        <taxon>Bacteria</taxon>
        <taxon>Pseudomonadati</taxon>
        <taxon>Bacteroidota</taxon>
        <taxon>Flavobacteriia</taxon>
        <taxon>Flavobacteriales</taxon>
        <taxon>Flavobacteriaceae</taxon>
        <taxon>Flagellimonas</taxon>
    </lineage>
</organism>
<accession>A0A285MVW7</accession>
<protein>
    <submittedName>
        <fullName evidence="1">Uncharacterized protein</fullName>
    </submittedName>
</protein>
<dbReference type="Pfam" id="PF26622">
    <property type="entry name" value="DUF8199"/>
    <property type="match status" value="1"/>
</dbReference>
<dbReference type="Proteomes" id="UP000219048">
    <property type="component" value="Unassembled WGS sequence"/>
</dbReference>
<name>A0A285MVW7_9FLAO</name>
<dbReference type="EMBL" id="OBEH01000005">
    <property type="protein sequence ID" value="SNZ01335.1"/>
    <property type="molecule type" value="Genomic_DNA"/>
</dbReference>
<reference evidence="2" key="1">
    <citation type="submission" date="2017-09" db="EMBL/GenBank/DDBJ databases">
        <authorList>
            <person name="Varghese N."/>
            <person name="Submissions S."/>
        </authorList>
    </citation>
    <scope>NUCLEOTIDE SEQUENCE [LARGE SCALE GENOMIC DNA]</scope>
    <source>
        <strain evidence="2">DSM 25885</strain>
    </source>
</reference>
<evidence type="ECO:0000313" key="1">
    <source>
        <dbReference type="EMBL" id="SNZ01335.1"/>
    </source>
</evidence>
<sequence>MALIVLLSTFSFTLDNHYCGDVLVDSSFFGAADSCGMEVQKESSSLDCGLAKKKCCSDETILFDGQDDLKISFEKLSFEQQQFIAAYILTALNSFDGLQENVVPFRGYPPPLLVKDILILDQTFLI</sequence>
<dbReference type="InterPro" id="IPR058060">
    <property type="entry name" value="HYC_CC_PP"/>
</dbReference>
<dbReference type="NCBIfam" id="NF047658">
    <property type="entry name" value="HYC_CC_PP"/>
    <property type="match status" value="1"/>
</dbReference>
<gene>
    <name evidence="1" type="ORF">SAMN06265377_3173</name>
</gene>
<evidence type="ECO:0000313" key="2">
    <source>
        <dbReference type="Proteomes" id="UP000219048"/>
    </source>
</evidence>
<dbReference type="AlphaFoldDB" id="A0A285MVW7"/>
<dbReference type="InterPro" id="IPR058512">
    <property type="entry name" value="DUF8199"/>
</dbReference>
<proteinExistence type="predicted"/>